<comment type="caution">
    <text evidence="2">The sequence shown here is derived from an EMBL/GenBank/DDBJ whole genome shotgun (WGS) entry which is preliminary data.</text>
</comment>
<name>A0ABS3FUP6_9CYAN</name>
<keyword evidence="3" id="KW-1185">Reference proteome</keyword>
<evidence type="ECO:0000313" key="2">
    <source>
        <dbReference type="EMBL" id="MBO0350498.1"/>
    </source>
</evidence>
<organism evidence="2 3">
    <name type="scientific">Phormidium pseudopriestleyi FRX01</name>
    <dbReference type="NCBI Taxonomy" id="1759528"/>
    <lineage>
        <taxon>Bacteria</taxon>
        <taxon>Bacillati</taxon>
        <taxon>Cyanobacteriota</taxon>
        <taxon>Cyanophyceae</taxon>
        <taxon>Oscillatoriophycideae</taxon>
        <taxon>Oscillatoriales</taxon>
        <taxon>Oscillatoriaceae</taxon>
        <taxon>Phormidium</taxon>
    </lineage>
</organism>
<keyword evidence="1" id="KW-1133">Transmembrane helix</keyword>
<evidence type="ECO:0000256" key="1">
    <source>
        <dbReference type="SAM" id="Phobius"/>
    </source>
</evidence>
<keyword evidence="1" id="KW-0812">Transmembrane</keyword>
<sequence length="110" mass="12433">MESKDMLPDQVCNSDTPSTPLLVDSQLLGLWFSRGNPWSRGIQEDGLNKLVAPVQDYKKSQFPSNFTLFLAWVFLFITVAAMLAPISNFWGQDPYSKEMEPEQSAFTVPE</sequence>
<dbReference type="Proteomes" id="UP000664844">
    <property type="component" value="Unassembled WGS sequence"/>
</dbReference>
<proteinExistence type="predicted"/>
<evidence type="ECO:0000313" key="3">
    <source>
        <dbReference type="Proteomes" id="UP000664844"/>
    </source>
</evidence>
<protein>
    <submittedName>
        <fullName evidence="2">Uncharacterized protein</fullName>
    </submittedName>
</protein>
<feature type="transmembrane region" description="Helical" evidence="1">
    <location>
        <begin position="68"/>
        <end position="90"/>
    </location>
</feature>
<keyword evidence="1" id="KW-0472">Membrane</keyword>
<dbReference type="EMBL" id="JAFLQW010000416">
    <property type="protein sequence ID" value="MBO0350498.1"/>
    <property type="molecule type" value="Genomic_DNA"/>
</dbReference>
<gene>
    <name evidence="2" type="ORF">J0895_15620</name>
</gene>
<accession>A0ABS3FUP6</accession>
<dbReference type="RefSeq" id="WP_207088974.1">
    <property type="nucleotide sequence ID" value="NZ_JAFLQW010000416.1"/>
</dbReference>
<reference evidence="2 3" key="1">
    <citation type="submission" date="2021-03" db="EMBL/GenBank/DDBJ databases">
        <title>Metabolic Capacity of the Antarctic Cyanobacterium Phormidium pseudopriestleyi that Sustains Oxygenic Photosynthesis in the Presence of Hydrogen Sulfide.</title>
        <authorList>
            <person name="Lumian J.E."/>
            <person name="Jungblut A.D."/>
            <person name="Dillon M.L."/>
            <person name="Hawes I."/>
            <person name="Doran P.T."/>
            <person name="Mackey T.J."/>
            <person name="Dick G.J."/>
            <person name="Grettenberger C.L."/>
            <person name="Sumner D.Y."/>
        </authorList>
    </citation>
    <scope>NUCLEOTIDE SEQUENCE [LARGE SCALE GENOMIC DNA]</scope>
    <source>
        <strain evidence="2 3">FRX01</strain>
    </source>
</reference>